<protein>
    <submittedName>
        <fullName evidence="1">Uncharacterized protein</fullName>
    </submittedName>
</protein>
<accession>A0A9X6LQE5</accession>
<reference evidence="1 2" key="1">
    <citation type="submission" date="2016-10" db="EMBL/GenBank/DDBJ databases">
        <title>Comparative genomics of Bacillus thuringiensis reveals a path to pathogens against multiple invertebrate hosts.</title>
        <authorList>
            <person name="Zheng J."/>
            <person name="Gao Q."/>
            <person name="Liu H."/>
            <person name="Peng D."/>
            <person name="Ruan L."/>
            <person name="Sun M."/>
        </authorList>
    </citation>
    <scope>NUCLEOTIDE SEQUENCE [LARGE SCALE GENOMIC DNA]</scope>
    <source>
        <strain evidence="1">BGSC 4AU1</strain>
    </source>
</reference>
<gene>
    <name evidence="1" type="ORF">BK716_16720</name>
</gene>
<comment type="caution">
    <text evidence="1">The sequence shown here is derived from an EMBL/GenBank/DDBJ whole genome shotgun (WGS) entry which is preliminary data.</text>
</comment>
<dbReference type="AlphaFoldDB" id="A0A9X6LQE5"/>
<dbReference type="Proteomes" id="UP000194816">
    <property type="component" value="Unassembled WGS sequence"/>
</dbReference>
<evidence type="ECO:0000313" key="2">
    <source>
        <dbReference type="Proteomes" id="UP000194816"/>
    </source>
</evidence>
<name>A0A9X6LQE5_BACUH</name>
<organism evidence="1 2">
    <name type="scientific">Bacillus thuringiensis subsp. higo</name>
    <dbReference type="NCBI Taxonomy" id="132266"/>
    <lineage>
        <taxon>Bacteria</taxon>
        <taxon>Bacillati</taxon>
        <taxon>Bacillota</taxon>
        <taxon>Bacilli</taxon>
        <taxon>Bacillales</taxon>
        <taxon>Bacillaceae</taxon>
        <taxon>Bacillus</taxon>
        <taxon>Bacillus cereus group</taxon>
    </lineage>
</organism>
<sequence length="112" mass="12948">MPWSALLILVCFLFIFDSENHTLHIYDEISNITSGTNAINRIGKYLIVKIYELQSLKNYKNAKVLIYLPESHKDFGLVSYGYHAEIDAFDFELDISVVTKYQAFIELAKNHV</sequence>
<dbReference type="EMBL" id="MOOK01000139">
    <property type="protein sequence ID" value="OUB49578.1"/>
    <property type="molecule type" value="Genomic_DNA"/>
</dbReference>
<proteinExistence type="predicted"/>
<evidence type="ECO:0000313" key="1">
    <source>
        <dbReference type="EMBL" id="OUB49578.1"/>
    </source>
</evidence>
<dbReference type="RefSeq" id="WP_103574494.1">
    <property type="nucleotide sequence ID" value="NZ_MOOK01000139.1"/>
</dbReference>